<dbReference type="Proteomes" id="UP000606730">
    <property type="component" value="Unassembled WGS sequence"/>
</dbReference>
<evidence type="ECO:0000313" key="2">
    <source>
        <dbReference type="Proteomes" id="UP000606730"/>
    </source>
</evidence>
<comment type="caution">
    <text evidence="1">The sequence shown here is derived from an EMBL/GenBank/DDBJ whole genome shotgun (WGS) entry which is preliminary data.</text>
</comment>
<dbReference type="EMBL" id="BMKN01000001">
    <property type="protein sequence ID" value="GGE37347.1"/>
    <property type="molecule type" value="Genomic_DNA"/>
</dbReference>
<name>A0A917AAE6_9RHOB</name>
<protein>
    <submittedName>
        <fullName evidence="1">Uncharacterized protein</fullName>
    </submittedName>
</protein>
<proteinExistence type="predicted"/>
<accession>A0A917AAE6</accession>
<organism evidence="1 2">
    <name type="scientific">Actibacterium pelagium</name>
    <dbReference type="NCBI Taxonomy" id="2029103"/>
    <lineage>
        <taxon>Bacteria</taxon>
        <taxon>Pseudomonadati</taxon>
        <taxon>Pseudomonadota</taxon>
        <taxon>Alphaproteobacteria</taxon>
        <taxon>Rhodobacterales</taxon>
        <taxon>Roseobacteraceae</taxon>
        <taxon>Actibacterium</taxon>
    </lineage>
</organism>
<sequence>MGDVMALETTEQLTGLLSAAALKSRLAKLEGLVPGVGLALNLDLEGQEPVLFANLSMPIEEDGSVANVETLAHLRIDELKLQVSILIHSPMSELQSKRGDLVMAALQVLDYLDQEVSVPAAA</sequence>
<dbReference type="AlphaFoldDB" id="A0A917AAE6"/>
<evidence type="ECO:0000313" key="1">
    <source>
        <dbReference type="EMBL" id="GGE37347.1"/>
    </source>
</evidence>
<reference evidence="1" key="2">
    <citation type="submission" date="2020-09" db="EMBL/GenBank/DDBJ databases">
        <authorList>
            <person name="Sun Q."/>
            <person name="Zhou Y."/>
        </authorList>
    </citation>
    <scope>NUCLEOTIDE SEQUENCE</scope>
    <source>
        <strain evidence="1">CGMCC 1.16012</strain>
    </source>
</reference>
<keyword evidence="2" id="KW-1185">Reference proteome</keyword>
<reference evidence="1" key="1">
    <citation type="journal article" date="2014" name="Int. J. Syst. Evol. Microbiol.">
        <title>Complete genome sequence of Corynebacterium casei LMG S-19264T (=DSM 44701T), isolated from a smear-ripened cheese.</title>
        <authorList>
            <consortium name="US DOE Joint Genome Institute (JGI-PGF)"/>
            <person name="Walter F."/>
            <person name="Albersmeier A."/>
            <person name="Kalinowski J."/>
            <person name="Ruckert C."/>
        </authorList>
    </citation>
    <scope>NUCLEOTIDE SEQUENCE</scope>
    <source>
        <strain evidence="1">CGMCC 1.16012</strain>
    </source>
</reference>
<gene>
    <name evidence="1" type="ORF">GCM10011517_01350</name>
</gene>